<evidence type="ECO:0000313" key="13">
    <source>
        <dbReference type="EMBL" id="NEX64760.1"/>
    </source>
</evidence>
<protein>
    <submittedName>
        <fullName evidence="13">Glutathione-disulfide reductase</fullName>
        <ecNumber evidence="13">1.8.1.7</ecNumber>
    </submittedName>
</protein>
<dbReference type="SUPFAM" id="SSF51905">
    <property type="entry name" value="FAD/NAD(P)-binding domain"/>
    <property type="match status" value="1"/>
</dbReference>
<dbReference type="Gene3D" id="3.50.50.60">
    <property type="entry name" value="FAD/NAD(P)-binding domain"/>
    <property type="match status" value="2"/>
</dbReference>
<dbReference type="EMBL" id="JAAIVB010000085">
    <property type="protein sequence ID" value="NEX64760.1"/>
    <property type="molecule type" value="Genomic_DNA"/>
</dbReference>
<evidence type="ECO:0000313" key="14">
    <source>
        <dbReference type="Proteomes" id="UP000482155"/>
    </source>
</evidence>
<reference evidence="13 14" key="1">
    <citation type="submission" date="2020-02" db="EMBL/GenBank/DDBJ databases">
        <authorList>
            <person name="Kim M.K."/>
        </authorList>
    </citation>
    <scope>NUCLEOTIDE SEQUENCE [LARGE SCALE GENOMIC DNA]</scope>
    <source>
        <strain evidence="13 14">17J57-3</strain>
    </source>
</reference>
<dbReference type="PROSITE" id="PS00076">
    <property type="entry name" value="PYRIDINE_REDOX_1"/>
    <property type="match status" value="1"/>
</dbReference>
<evidence type="ECO:0000256" key="7">
    <source>
        <dbReference type="PIRSR" id="PIRSR000350-2"/>
    </source>
</evidence>
<evidence type="ECO:0000256" key="1">
    <source>
        <dbReference type="ARBA" id="ARBA00007532"/>
    </source>
</evidence>
<dbReference type="PRINTS" id="PR00411">
    <property type="entry name" value="PNDRDTASEI"/>
</dbReference>
<feature type="domain" description="Pyridine nucleotide-disulphide oxidoreductase dimerisation" evidence="11">
    <location>
        <begin position="336"/>
        <end position="442"/>
    </location>
</feature>
<dbReference type="SUPFAM" id="SSF55424">
    <property type="entry name" value="FAD/NAD-linked reductases, dimerisation (C-terminal) domain"/>
    <property type="match status" value="1"/>
</dbReference>
<evidence type="ECO:0000256" key="8">
    <source>
        <dbReference type="PIRSR" id="PIRSR000350-3"/>
    </source>
</evidence>
<dbReference type="InterPro" id="IPR023753">
    <property type="entry name" value="FAD/NAD-binding_dom"/>
</dbReference>
<evidence type="ECO:0000256" key="10">
    <source>
        <dbReference type="RuleBase" id="RU003691"/>
    </source>
</evidence>
<comment type="cofactor">
    <cofactor evidence="8">
        <name>FAD</name>
        <dbReference type="ChEBI" id="CHEBI:57692"/>
    </cofactor>
    <text evidence="8">Binds 1 FAD per subunit.</text>
</comment>
<name>A0A6B3SUQ4_9BURK</name>
<dbReference type="EC" id="1.8.1.7" evidence="13"/>
<dbReference type="GO" id="GO:0006749">
    <property type="term" value="P:glutathione metabolic process"/>
    <property type="evidence" value="ECO:0007669"/>
    <property type="project" value="TreeGrafter"/>
</dbReference>
<dbReference type="Pfam" id="PF02852">
    <property type="entry name" value="Pyr_redox_dim"/>
    <property type="match status" value="1"/>
</dbReference>
<feature type="binding site" evidence="8">
    <location>
        <begin position="173"/>
        <end position="180"/>
    </location>
    <ligand>
        <name>NAD(+)</name>
        <dbReference type="ChEBI" id="CHEBI:57540"/>
    </ligand>
</feature>
<accession>A0A6B3SUQ4</accession>
<feature type="domain" description="FAD/NAD(P)-binding" evidence="12">
    <location>
        <begin position="5"/>
        <end position="316"/>
    </location>
</feature>
<proteinExistence type="inferred from homology"/>
<feature type="active site" description="Proton acceptor" evidence="7">
    <location>
        <position position="433"/>
    </location>
</feature>
<evidence type="ECO:0000256" key="4">
    <source>
        <dbReference type="ARBA" id="ARBA00023002"/>
    </source>
</evidence>
<dbReference type="InterPro" id="IPR004099">
    <property type="entry name" value="Pyr_nucl-diS_OxRdtase_dimer"/>
</dbReference>
<feature type="binding site" evidence="8">
    <location>
        <position position="260"/>
    </location>
    <ligand>
        <name>NAD(+)</name>
        <dbReference type="ChEBI" id="CHEBI:57540"/>
    </ligand>
</feature>
<dbReference type="AlphaFoldDB" id="A0A6B3SUQ4"/>
<comment type="similarity">
    <text evidence="1 10">Belongs to the class-I pyridine nucleotide-disulfide oxidoreductase family.</text>
</comment>
<keyword evidence="8" id="KW-0547">Nucleotide-binding</keyword>
<keyword evidence="2 10" id="KW-0285">Flavoprotein</keyword>
<evidence type="ECO:0000256" key="3">
    <source>
        <dbReference type="ARBA" id="ARBA00022827"/>
    </source>
</evidence>
<dbReference type="InterPro" id="IPR012999">
    <property type="entry name" value="Pyr_OxRdtase_I_AS"/>
</dbReference>
<evidence type="ECO:0000256" key="5">
    <source>
        <dbReference type="ARBA" id="ARBA00023157"/>
    </source>
</evidence>
<feature type="binding site" evidence="8">
    <location>
        <position position="301"/>
    </location>
    <ligand>
        <name>FAD</name>
        <dbReference type="ChEBI" id="CHEBI:57692"/>
    </ligand>
</feature>
<dbReference type="GO" id="GO:0034599">
    <property type="term" value="P:cellular response to oxidative stress"/>
    <property type="evidence" value="ECO:0007669"/>
    <property type="project" value="TreeGrafter"/>
</dbReference>
<dbReference type="GO" id="GO:0004362">
    <property type="term" value="F:glutathione-disulfide reductase (NADPH) activity"/>
    <property type="evidence" value="ECO:0007669"/>
    <property type="project" value="UniProtKB-EC"/>
</dbReference>
<dbReference type="Proteomes" id="UP000482155">
    <property type="component" value="Unassembled WGS sequence"/>
</dbReference>
<keyword evidence="5" id="KW-1015">Disulfide bond</keyword>
<dbReference type="InterPro" id="IPR001100">
    <property type="entry name" value="Pyr_nuc-diS_OxRdtase"/>
</dbReference>
<dbReference type="Gene3D" id="3.30.390.30">
    <property type="match status" value="1"/>
</dbReference>
<dbReference type="InterPro" id="IPR046952">
    <property type="entry name" value="GSHR/TRXR-like"/>
</dbReference>
<organism evidence="13 14">
    <name type="scientific">Noviherbaspirillum galbum</name>
    <dbReference type="NCBI Taxonomy" id="2709383"/>
    <lineage>
        <taxon>Bacteria</taxon>
        <taxon>Pseudomonadati</taxon>
        <taxon>Pseudomonadota</taxon>
        <taxon>Betaproteobacteria</taxon>
        <taxon>Burkholderiales</taxon>
        <taxon>Oxalobacteraceae</taxon>
        <taxon>Noviherbaspirillum</taxon>
    </lineage>
</organism>
<dbReference type="Pfam" id="PF07992">
    <property type="entry name" value="Pyr_redox_2"/>
    <property type="match status" value="1"/>
</dbReference>
<keyword evidence="4 10" id="KW-0560">Oxidoreductase</keyword>
<dbReference type="GO" id="GO:0005829">
    <property type="term" value="C:cytosol"/>
    <property type="evidence" value="ECO:0007669"/>
    <property type="project" value="TreeGrafter"/>
</dbReference>
<evidence type="ECO:0000256" key="6">
    <source>
        <dbReference type="ARBA" id="ARBA00023284"/>
    </source>
</evidence>
<evidence type="ECO:0000256" key="2">
    <source>
        <dbReference type="ARBA" id="ARBA00022630"/>
    </source>
</evidence>
<dbReference type="RefSeq" id="WP_163968692.1">
    <property type="nucleotide sequence ID" value="NZ_JAAIVB010000085.1"/>
</dbReference>
<gene>
    <name evidence="13" type="primary">gorA</name>
    <name evidence="13" type="ORF">G3574_27080</name>
</gene>
<dbReference type="GO" id="GO:0050660">
    <property type="term" value="F:flavin adenine dinucleotide binding"/>
    <property type="evidence" value="ECO:0007669"/>
    <property type="project" value="InterPro"/>
</dbReference>
<dbReference type="GO" id="GO:0045454">
    <property type="term" value="P:cell redox homeostasis"/>
    <property type="evidence" value="ECO:0007669"/>
    <property type="project" value="InterPro"/>
</dbReference>
<dbReference type="PRINTS" id="PR00368">
    <property type="entry name" value="FADPNR"/>
</dbReference>
<evidence type="ECO:0000259" key="12">
    <source>
        <dbReference type="Pfam" id="PF07992"/>
    </source>
</evidence>
<dbReference type="PIRSF" id="PIRSF000350">
    <property type="entry name" value="Mercury_reductase_MerA"/>
    <property type="match status" value="1"/>
</dbReference>
<dbReference type="InterPro" id="IPR036188">
    <property type="entry name" value="FAD/NAD-bd_sf"/>
</dbReference>
<dbReference type="NCBIfam" id="NF004776">
    <property type="entry name" value="PRK06116.1"/>
    <property type="match status" value="1"/>
</dbReference>
<keyword evidence="8" id="KW-0520">NAD</keyword>
<feature type="disulfide bond" description="Redox-active" evidence="9">
    <location>
        <begin position="42"/>
        <end position="47"/>
    </location>
</feature>
<evidence type="ECO:0000256" key="9">
    <source>
        <dbReference type="PIRSR" id="PIRSR000350-4"/>
    </source>
</evidence>
<dbReference type="InterPro" id="IPR016156">
    <property type="entry name" value="FAD/NAD-linked_Rdtase_dimer_sf"/>
</dbReference>
<dbReference type="PANTHER" id="PTHR42737:SF2">
    <property type="entry name" value="GLUTATHIONE REDUCTASE"/>
    <property type="match status" value="1"/>
</dbReference>
<evidence type="ECO:0000259" key="11">
    <source>
        <dbReference type="Pfam" id="PF02852"/>
    </source>
</evidence>
<keyword evidence="3 8" id="KW-0274">FAD</keyword>
<comment type="caution">
    <text evidence="13">The sequence shown here is derived from an EMBL/GenBank/DDBJ whole genome shotgun (WGS) entry which is preliminary data.</text>
</comment>
<sequence length="454" mass="48484">MSESYDLIAIGGGSGGVAAARRAAAHGARVAIIEQANLGGTCVHRGCIPKKLLMYASQFRASFDLAAAYGWSAGQPEFSMAHWQDAKTRELERLETVYENMLRQADVTVIRGTATIMGAGEVRVGDRTMACKNLLIATGGRPSTAPIPGLDTALTSDDILQLRTVPERLAVVGGGYIGMEFASMFARLGSKVSVFFRANAPLSGFDEELRERLRQAMEHAGIAVFPQTLPRSLARDGSGYRMVLQDGQEMRFDAVLNATGRVPNTAGLGLDAIGLELTAAGAIPVDSYSKTRIPGVHAIGDVTNRVNLTPVAIAEGRAFADTVFGGQDTPFFHDQVATAVFTDPPIGTIGLGETQANARGPTTVYETQFKPMQTAFAGRDNRSYMKLVTDSETAKVIGIHMIGPDAPEIIQSLAVAMRAGATKREFDRTIAVHPTAAEEFMLMREPVRTYAAAT</sequence>
<keyword evidence="6 10" id="KW-0676">Redox-active center</keyword>
<feature type="binding site" evidence="8">
    <location>
        <position position="51"/>
    </location>
    <ligand>
        <name>FAD</name>
        <dbReference type="ChEBI" id="CHEBI:57692"/>
    </ligand>
</feature>
<keyword evidence="14" id="KW-1185">Reference proteome</keyword>
<dbReference type="PANTHER" id="PTHR42737">
    <property type="entry name" value="GLUTATHIONE REDUCTASE"/>
    <property type="match status" value="1"/>
</dbReference>